<evidence type="ECO:0000256" key="2">
    <source>
        <dbReference type="ARBA" id="ARBA00022490"/>
    </source>
</evidence>
<evidence type="ECO:0000256" key="13">
    <source>
        <dbReference type="HAMAP-Rule" id="MF_00034"/>
    </source>
</evidence>
<comment type="subunit">
    <text evidence="13">Homodimer which binds Holliday junction (HJ) DNA. The HJ becomes 2-fold symmetrical on binding to RuvC with unstacked arms; it has a different conformation from HJ DNA in complex with RuvA. In the full resolvosome a probable DNA-RuvA(4)-RuvB(12)-RuvC(2) complex forms which resolves the HJ.</text>
</comment>
<comment type="catalytic activity">
    <reaction evidence="12 13">
        <text>Endonucleolytic cleavage at a junction such as a reciprocal single-stranded crossover between two homologous DNA duplexes (Holliday junction).</text>
        <dbReference type="EC" id="3.1.21.10"/>
    </reaction>
</comment>
<evidence type="ECO:0000256" key="3">
    <source>
        <dbReference type="ARBA" id="ARBA00022722"/>
    </source>
</evidence>
<evidence type="ECO:0000256" key="11">
    <source>
        <dbReference type="ARBA" id="ARBA00023204"/>
    </source>
</evidence>
<dbReference type="GO" id="GO:0005737">
    <property type="term" value="C:cytoplasm"/>
    <property type="evidence" value="ECO:0007669"/>
    <property type="project" value="UniProtKB-SubCell"/>
</dbReference>
<dbReference type="InterPro" id="IPR002176">
    <property type="entry name" value="X-over_junc_endoDNase_RuvC"/>
</dbReference>
<comment type="subcellular location">
    <subcellularLocation>
        <location evidence="13">Cytoplasm</location>
    </subcellularLocation>
</comment>
<reference evidence="15 16" key="1">
    <citation type="submission" date="2019-03" db="EMBL/GenBank/DDBJ databases">
        <title>Genomic Encyclopedia of Type Strains, Phase IV (KMG-IV): sequencing the most valuable type-strain genomes for metagenomic binning, comparative biology and taxonomic classification.</title>
        <authorList>
            <person name="Goeker M."/>
        </authorList>
    </citation>
    <scope>NUCLEOTIDE SEQUENCE [LARGE SCALE GENOMIC DNA]</scope>
    <source>
        <strain evidence="15 16">DSM 13605</strain>
    </source>
</reference>
<dbReference type="Pfam" id="PF02075">
    <property type="entry name" value="RuvC"/>
    <property type="match status" value="1"/>
</dbReference>
<evidence type="ECO:0000313" key="16">
    <source>
        <dbReference type="Proteomes" id="UP000295414"/>
    </source>
</evidence>
<keyword evidence="11 13" id="KW-0234">DNA repair</keyword>
<dbReference type="EC" id="3.1.21.10" evidence="13 14"/>
<comment type="cofactor">
    <cofactor evidence="13">
        <name>Mg(2+)</name>
        <dbReference type="ChEBI" id="CHEBI:18420"/>
    </cofactor>
    <text evidence="13">Binds 2 Mg(2+) ion per subunit.</text>
</comment>
<dbReference type="InterPro" id="IPR012337">
    <property type="entry name" value="RNaseH-like_sf"/>
</dbReference>
<keyword evidence="7 13" id="KW-0378">Hydrolase</keyword>
<keyword evidence="5 13" id="KW-0255">Endonuclease</keyword>
<feature type="active site" evidence="13">
    <location>
        <position position="21"/>
    </location>
</feature>
<keyword evidence="8 13" id="KW-0460">Magnesium</keyword>
<keyword evidence="6 13" id="KW-0227">DNA damage</keyword>
<dbReference type="FunFam" id="3.30.420.10:FF:000002">
    <property type="entry name" value="Crossover junction endodeoxyribonuclease RuvC"/>
    <property type="match status" value="1"/>
</dbReference>
<name>A0A4V2V2E3_9GAMM</name>
<evidence type="ECO:0000256" key="9">
    <source>
        <dbReference type="ARBA" id="ARBA00023125"/>
    </source>
</evidence>
<keyword evidence="10 13" id="KW-0233">DNA recombination</keyword>
<dbReference type="OrthoDB" id="9805499at2"/>
<evidence type="ECO:0000256" key="1">
    <source>
        <dbReference type="ARBA" id="ARBA00009518"/>
    </source>
</evidence>
<dbReference type="PANTHER" id="PTHR30194">
    <property type="entry name" value="CROSSOVER JUNCTION ENDODEOXYRIBONUCLEASE RUVC"/>
    <property type="match status" value="1"/>
</dbReference>
<feature type="binding site" evidence="13">
    <location>
        <position position="82"/>
    </location>
    <ligand>
        <name>Mg(2+)</name>
        <dbReference type="ChEBI" id="CHEBI:18420"/>
        <label>2</label>
    </ligand>
</feature>
<dbReference type="GO" id="GO:0008821">
    <property type="term" value="F:crossover junction DNA endonuclease activity"/>
    <property type="evidence" value="ECO:0007669"/>
    <property type="project" value="UniProtKB-UniRule"/>
</dbReference>
<dbReference type="Gene3D" id="3.30.420.10">
    <property type="entry name" value="Ribonuclease H-like superfamily/Ribonuclease H"/>
    <property type="match status" value="1"/>
</dbReference>
<dbReference type="InterPro" id="IPR036397">
    <property type="entry name" value="RNaseH_sf"/>
</dbReference>
<dbReference type="GO" id="GO:0006310">
    <property type="term" value="P:DNA recombination"/>
    <property type="evidence" value="ECO:0007669"/>
    <property type="project" value="UniProtKB-UniRule"/>
</dbReference>
<evidence type="ECO:0000256" key="12">
    <source>
        <dbReference type="ARBA" id="ARBA00029354"/>
    </source>
</evidence>
<dbReference type="GO" id="GO:0048476">
    <property type="term" value="C:Holliday junction resolvase complex"/>
    <property type="evidence" value="ECO:0007669"/>
    <property type="project" value="UniProtKB-UniRule"/>
</dbReference>
<evidence type="ECO:0000256" key="14">
    <source>
        <dbReference type="NCBIfam" id="TIGR00228"/>
    </source>
</evidence>
<dbReference type="NCBIfam" id="TIGR00228">
    <property type="entry name" value="ruvC"/>
    <property type="match status" value="1"/>
</dbReference>
<evidence type="ECO:0000256" key="4">
    <source>
        <dbReference type="ARBA" id="ARBA00022723"/>
    </source>
</evidence>
<keyword evidence="3 13" id="KW-0540">Nuclease</keyword>
<dbReference type="GO" id="GO:0000287">
    <property type="term" value="F:magnesium ion binding"/>
    <property type="evidence" value="ECO:0007669"/>
    <property type="project" value="UniProtKB-UniRule"/>
</dbReference>
<dbReference type="GO" id="GO:0006281">
    <property type="term" value="P:DNA repair"/>
    <property type="evidence" value="ECO:0007669"/>
    <property type="project" value="UniProtKB-UniRule"/>
</dbReference>
<dbReference type="SUPFAM" id="SSF53098">
    <property type="entry name" value="Ribonuclease H-like"/>
    <property type="match status" value="1"/>
</dbReference>
<keyword evidence="9 13" id="KW-0238">DNA-binding</keyword>
<feature type="active site" evidence="13">
    <location>
        <position position="154"/>
    </location>
</feature>
<dbReference type="AlphaFoldDB" id="A0A4V2V2E3"/>
<dbReference type="Proteomes" id="UP000295414">
    <property type="component" value="Unassembled WGS sequence"/>
</dbReference>
<keyword evidence="2 13" id="KW-0963">Cytoplasm</keyword>
<evidence type="ECO:0000256" key="7">
    <source>
        <dbReference type="ARBA" id="ARBA00022801"/>
    </source>
</evidence>
<evidence type="ECO:0000256" key="5">
    <source>
        <dbReference type="ARBA" id="ARBA00022759"/>
    </source>
</evidence>
<comment type="caution">
    <text evidence="15">The sequence shown here is derived from an EMBL/GenBank/DDBJ whole genome shotgun (WGS) entry which is preliminary data.</text>
</comment>
<gene>
    <name evidence="13" type="primary">ruvC</name>
    <name evidence="15" type="ORF">EDC34_103101</name>
</gene>
<accession>A0A4V2V2E3</accession>
<comment type="similarity">
    <text evidence="1 13">Belongs to the RuvC family.</text>
</comment>
<dbReference type="CDD" id="cd16962">
    <property type="entry name" value="RuvC"/>
    <property type="match status" value="1"/>
</dbReference>
<dbReference type="HAMAP" id="MF_00034">
    <property type="entry name" value="RuvC"/>
    <property type="match status" value="1"/>
</dbReference>
<feature type="binding site" evidence="13">
    <location>
        <position position="21"/>
    </location>
    <ligand>
        <name>Mg(2+)</name>
        <dbReference type="ChEBI" id="CHEBI:18420"/>
        <label>1</label>
    </ligand>
</feature>
<evidence type="ECO:0000256" key="10">
    <source>
        <dbReference type="ARBA" id="ARBA00023172"/>
    </source>
</evidence>
<comment type="function">
    <text evidence="13">The RuvA-RuvB-RuvC complex processes Holliday junction (HJ) DNA during genetic recombination and DNA repair. Endonuclease that resolves HJ intermediates. Cleaves cruciform DNA by making single-stranded nicks across the HJ at symmetrical positions within the homologous arms, yielding a 5'-phosphate and a 3'-hydroxyl group; requires a central core of homology in the junction. The consensus cleavage sequence is 5'-(A/T)TT(C/G)-3'. Cleavage occurs on the 3'-side of the TT dinucleotide at the point of strand exchange. HJ branch migration catalyzed by RuvA-RuvB allows RuvC to scan DNA until it finds its consensus sequence, where it cleaves and resolves the cruciform DNA.</text>
</comment>
<evidence type="ECO:0000256" key="8">
    <source>
        <dbReference type="ARBA" id="ARBA00022842"/>
    </source>
</evidence>
<proteinExistence type="inferred from homology"/>
<keyword evidence="4 13" id="KW-0479">Metal-binding</keyword>
<protein>
    <recommendedName>
        <fullName evidence="13 14">Crossover junction endodeoxyribonuclease RuvC</fullName>
        <ecNumber evidence="13 14">3.1.21.10</ecNumber>
    </recommendedName>
    <alternativeName>
        <fullName evidence="13">Holliday junction nuclease RuvC</fullName>
    </alternativeName>
    <alternativeName>
        <fullName evidence="13">Holliday junction resolvase RuvC</fullName>
    </alternativeName>
</protein>
<organism evidence="15 16">
    <name type="scientific">Thermomonas haemolytica</name>
    <dbReference type="NCBI Taxonomy" id="141949"/>
    <lineage>
        <taxon>Bacteria</taxon>
        <taxon>Pseudomonadati</taxon>
        <taxon>Pseudomonadota</taxon>
        <taxon>Gammaproteobacteria</taxon>
        <taxon>Lysobacterales</taxon>
        <taxon>Lysobacteraceae</taxon>
        <taxon>Thermomonas</taxon>
    </lineage>
</organism>
<evidence type="ECO:0000256" key="6">
    <source>
        <dbReference type="ARBA" id="ARBA00022763"/>
    </source>
</evidence>
<feature type="binding site" evidence="13">
    <location>
        <position position="154"/>
    </location>
    <ligand>
        <name>Mg(2+)</name>
        <dbReference type="ChEBI" id="CHEBI:18420"/>
        <label>1</label>
    </ligand>
</feature>
<evidence type="ECO:0000313" key="15">
    <source>
        <dbReference type="EMBL" id="TCT24762.1"/>
    </source>
</evidence>
<dbReference type="PROSITE" id="PS01321">
    <property type="entry name" value="RUVC"/>
    <property type="match status" value="1"/>
</dbReference>
<dbReference type="InterPro" id="IPR020563">
    <property type="entry name" value="X-over_junc_endoDNase_Mg_BS"/>
</dbReference>
<feature type="active site" evidence="13">
    <location>
        <position position="82"/>
    </location>
</feature>
<dbReference type="PRINTS" id="PR00696">
    <property type="entry name" value="RSOLVASERUVC"/>
</dbReference>
<dbReference type="PANTHER" id="PTHR30194:SF3">
    <property type="entry name" value="CROSSOVER JUNCTION ENDODEOXYRIBONUCLEASE RUVC"/>
    <property type="match status" value="1"/>
</dbReference>
<dbReference type="GO" id="GO:0003677">
    <property type="term" value="F:DNA binding"/>
    <property type="evidence" value="ECO:0007669"/>
    <property type="project" value="UniProtKB-KW"/>
</dbReference>
<keyword evidence="16" id="KW-1185">Reference proteome</keyword>
<dbReference type="EMBL" id="SMAP01000003">
    <property type="protein sequence ID" value="TCT24762.1"/>
    <property type="molecule type" value="Genomic_DNA"/>
</dbReference>
<dbReference type="RefSeq" id="WP_114959757.1">
    <property type="nucleotide sequence ID" value="NZ_MSZW01000028.1"/>
</dbReference>
<sequence length="191" mass="19966">MSLSPSASAPRPAPVRILGIDPGSQRTGVGIVDVAADGRVAHVHHQPLVLLDAESFPLRLRKLLDGLWALIEQFRPDEVAVEQVFLSNNAMSALKLGQARGAAVAACVARDLPVSEYAAKEIKLALVGSGGADKAQVQHMVGAMLGLSGKLQADAADALAVAITHAHVRASAQRLGVAAREAWGRKGRGRR</sequence>